<sequence length="79" mass="7948">MEADTQDMAAAQHSSTDCTPAKDNSNGGDATYIGHEVAPQVGPPSAGNSDGGSHSNSPATPSGRRLSLGWQSLLPGSIQ</sequence>
<dbReference type="AlphaFoldDB" id="A0A369UQS7"/>
<comment type="caution">
    <text evidence="2">The sequence shown here is derived from an EMBL/GenBank/DDBJ whole genome shotgun (WGS) entry which is preliminary data.</text>
</comment>
<keyword evidence="3" id="KW-1185">Reference proteome</keyword>
<protein>
    <submittedName>
        <fullName evidence="2">Uncharacterized protein</fullName>
    </submittedName>
</protein>
<feature type="compositionally biased region" description="Polar residues" evidence="1">
    <location>
        <begin position="12"/>
        <end position="28"/>
    </location>
</feature>
<dbReference type="EMBL" id="QQAH01000008">
    <property type="protein sequence ID" value="RDD81990.1"/>
    <property type="molecule type" value="Genomic_DNA"/>
</dbReference>
<evidence type="ECO:0000256" key="1">
    <source>
        <dbReference type="SAM" id="MobiDB-lite"/>
    </source>
</evidence>
<gene>
    <name evidence="2" type="ORF">DVJ77_09385</name>
</gene>
<feature type="compositionally biased region" description="Polar residues" evidence="1">
    <location>
        <begin position="46"/>
        <end position="60"/>
    </location>
</feature>
<name>A0A369UQS7_9GAMM</name>
<evidence type="ECO:0000313" key="3">
    <source>
        <dbReference type="Proteomes" id="UP000253782"/>
    </source>
</evidence>
<feature type="region of interest" description="Disordered" evidence="1">
    <location>
        <begin position="1"/>
        <end position="79"/>
    </location>
</feature>
<evidence type="ECO:0000313" key="2">
    <source>
        <dbReference type="EMBL" id="RDD81990.1"/>
    </source>
</evidence>
<proteinExistence type="predicted"/>
<accession>A0A369UQS7</accession>
<organism evidence="2 3">
    <name type="scientific">Dyella tabacisoli</name>
    <dbReference type="NCBI Taxonomy" id="2282381"/>
    <lineage>
        <taxon>Bacteria</taxon>
        <taxon>Pseudomonadati</taxon>
        <taxon>Pseudomonadota</taxon>
        <taxon>Gammaproteobacteria</taxon>
        <taxon>Lysobacterales</taxon>
        <taxon>Rhodanobacteraceae</taxon>
        <taxon>Dyella</taxon>
    </lineage>
</organism>
<reference evidence="2 3" key="1">
    <citation type="submission" date="2018-07" db="EMBL/GenBank/DDBJ databases">
        <title>Dyella tabacisoli L4-6T, whole genome shotgun sequence.</title>
        <authorList>
            <person name="Zhou X.-K."/>
            <person name="Li W.-J."/>
            <person name="Duan Y.-Q."/>
        </authorList>
    </citation>
    <scope>NUCLEOTIDE SEQUENCE [LARGE SCALE GENOMIC DNA]</scope>
    <source>
        <strain evidence="2 3">L4-6</strain>
    </source>
</reference>
<dbReference type="Proteomes" id="UP000253782">
    <property type="component" value="Unassembled WGS sequence"/>
</dbReference>